<proteinExistence type="predicted"/>
<feature type="compositionally biased region" description="Basic and acidic residues" evidence="1">
    <location>
        <begin position="64"/>
        <end position="76"/>
    </location>
</feature>
<evidence type="ECO:0000313" key="2">
    <source>
        <dbReference type="EMBL" id="KAF2582867.1"/>
    </source>
</evidence>
<dbReference type="EMBL" id="QGKW02001660">
    <property type="protein sequence ID" value="KAF2582867.1"/>
    <property type="molecule type" value="Genomic_DNA"/>
</dbReference>
<comment type="caution">
    <text evidence="2">The sequence shown here is derived from an EMBL/GenBank/DDBJ whole genome shotgun (WGS) entry which is preliminary data.</text>
</comment>
<accession>A0A8S9JN51</accession>
<evidence type="ECO:0000313" key="3">
    <source>
        <dbReference type="Proteomes" id="UP000712281"/>
    </source>
</evidence>
<reference evidence="2" key="1">
    <citation type="submission" date="2019-12" db="EMBL/GenBank/DDBJ databases">
        <title>Genome sequencing and annotation of Brassica cretica.</title>
        <authorList>
            <person name="Studholme D.J."/>
            <person name="Sarris P.F."/>
        </authorList>
    </citation>
    <scope>NUCLEOTIDE SEQUENCE</scope>
    <source>
        <strain evidence="2">PFS-001/15</strain>
        <tissue evidence="2">Leaf</tissue>
    </source>
</reference>
<protein>
    <submittedName>
        <fullName evidence="2">Uncharacterized protein</fullName>
    </submittedName>
</protein>
<dbReference type="Proteomes" id="UP000712281">
    <property type="component" value="Unassembled WGS sequence"/>
</dbReference>
<feature type="region of interest" description="Disordered" evidence="1">
    <location>
        <begin position="1"/>
        <end position="87"/>
    </location>
</feature>
<feature type="compositionally biased region" description="Polar residues" evidence="1">
    <location>
        <begin position="34"/>
        <end position="50"/>
    </location>
</feature>
<gene>
    <name evidence="2" type="ORF">F2Q68_00003436</name>
</gene>
<dbReference type="AlphaFoldDB" id="A0A8S9JN51"/>
<evidence type="ECO:0000256" key="1">
    <source>
        <dbReference type="SAM" id="MobiDB-lite"/>
    </source>
</evidence>
<organism evidence="2 3">
    <name type="scientific">Brassica cretica</name>
    <name type="common">Mustard</name>
    <dbReference type="NCBI Taxonomy" id="69181"/>
    <lineage>
        <taxon>Eukaryota</taxon>
        <taxon>Viridiplantae</taxon>
        <taxon>Streptophyta</taxon>
        <taxon>Embryophyta</taxon>
        <taxon>Tracheophyta</taxon>
        <taxon>Spermatophyta</taxon>
        <taxon>Magnoliopsida</taxon>
        <taxon>eudicotyledons</taxon>
        <taxon>Gunneridae</taxon>
        <taxon>Pentapetalae</taxon>
        <taxon>rosids</taxon>
        <taxon>malvids</taxon>
        <taxon>Brassicales</taxon>
        <taxon>Brassicaceae</taxon>
        <taxon>Brassiceae</taxon>
        <taxon>Brassica</taxon>
    </lineage>
</organism>
<sequence length="104" mass="11436">MNLLYCRHPRTSGHNSGLTHSKKTLDSLTTTTSEIGGTNSSATSGTQGPNDIQFLHLLRLSGDQPRDNPVEKEAPPDRQSLSHFAQVSKILPITKSRKFPNNVR</sequence>
<name>A0A8S9JN51_BRACR</name>